<dbReference type="STRING" id="303518.ENSPNYP00000012553"/>
<dbReference type="SUPFAM" id="SSF56436">
    <property type="entry name" value="C-type lectin-like"/>
    <property type="match status" value="2"/>
</dbReference>
<dbReference type="SMART" id="SM00111">
    <property type="entry name" value="C4"/>
    <property type="match status" value="2"/>
</dbReference>
<evidence type="ECO:0000259" key="9">
    <source>
        <dbReference type="PROSITE" id="PS51403"/>
    </source>
</evidence>
<dbReference type="GeneTree" id="ENSGT00940000165066"/>
<dbReference type="PROSITE" id="PS51403">
    <property type="entry name" value="NC1_IV"/>
    <property type="match status" value="1"/>
</dbReference>
<dbReference type="Pfam" id="PF01413">
    <property type="entry name" value="C4"/>
    <property type="match status" value="2"/>
</dbReference>
<dbReference type="InterPro" id="IPR016187">
    <property type="entry name" value="CTDL_fold"/>
</dbReference>
<dbReference type="Ensembl" id="ENSPNYT00000012859.1">
    <property type="protein sequence ID" value="ENSPNYP00000012553.1"/>
    <property type="gene ID" value="ENSPNYG00000009524.1"/>
</dbReference>
<dbReference type="AlphaFoldDB" id="A0A3B4FSF8"/>
<dbReference type="GO" id="GO:0005581">
    <property type="term" value="C:collagen trimer"/>
    <property type="evidence" value="ECO:0007669"/>
    <property type="project" value="UniProtKB-KW"/>
</dbReference>
<feature type="region of interest" description="Disordered" evidence="8">
    <location>
        <begin position="9"/>
        <end position="81"/>
    </location>
</feature>
<dbReference type="InterPro" id="IPR036954">
    <property type="entry name" value="Collagen_IV_NC_sf"/>
</dbReference>
<evidence type="ECO:0000313" key="10">
    <source>
        <dbReference type="Ensembl" id="ENSPNYP00000012553.1"/>
    </source>
</evidence>
<feature type="compositionally biased region" description="Pro residues" evidence="8">
    <location>
        <begin position="146"/>
        <end position="158"/>
    </location>
</feature>
<dbReference type="PANTHER" id="PTHR24023">
    <property type="entry name" value="COLLAGEN ALPHA"/>
    <property type="match status" value="1"/>
</dbReference>
<evidence type="ECO:0000256" key="8">
    <source>
        <dbReference type="SAM" id="MobiDB-lite"/>
    </source>
</evidence>
<comment type="subcellular location">
    <subcellularLocation>
        <location evidence="1">Secreted</location>
        <location evidence="1">Extracellular space</location>
        <location evidence="1">Extracellular matrix</location>
        <location evidence="1">Basement membrane</location>
    </subcellularLocation>
</comment>
<feature type="compositionally biased region" description="Pro residues" evidence="8">
    <location>
        <begin position="128"/>
        <end position="138"/>
    </location>
</feature>
<dbReference type="PANTHER" id="PTHR24023:SF1082">
    <property type="entry name" value="COLLAGEN TRIPLE HELIX REPEAT"/>
    <property type="match status" value="1"/>
</dbReference>
<evidence type="ECO:0000256" key="3">
    <source>
        <dbReference type="ARBA" id="ARBA00022530"/>
    </source>
</evidence>
<evidence type="ECO:0000256" key="4">
    <source>
        <dbReference type="ARBA" id="ARBA00022737"/>
    </source>
</evidence>
<accession>A0A3B4FSF8</accession>
<dbReference type="Gene3D" id="2.170.240.10">
    <property type="entry name" value="Collagen IV, non-collagenous"/>
    <property type="match status" value="1"/>
</dbReference>
<feature type="region of interest" description="Disordered" evidence="8">
    <location>
        <begin position="94"/>
        <end position="159"/>
    </location>
</feature>
<evidence type="ECO:0000256" key="1">
    <source>
        <dbReference type="ARBA" id="ARBA00004302"/>
    </source>
</evidence>
<dbReference type="InterPro" id="IPR001442">
    <property type="entry name" value="Collagen_IV_NC"/>
</dbReference>
<protein>
    <recommendedName>
        <fullName evidence="9">Collagen IV NC1 domain-containing protein</fullName>
    </recommendedName>
</protein>
<sequence>MVWKRIYLKGQPGFPGPRGPPGASGGPLGQKGDRGLCGSPGPRGPTGQMGPSGPLGIGEPGPPGSKGNMGDHGERGQPGQKANSLFLVSGEKGAQGNMIASPGDPGQKGQKGLSGVSGPEGCTGEKGPPGPLGPPGPFGPTGNPGCPGPPGPPGPPGLPGTEGVCFPGGKGGIGPAGYHCCGGSETAHCLCVLGCPGPQGPVGFKGSRGTPGTMSASPEKISFLFTRHSQTTDIPKCPEETKLIYEGYSLLFINGNSRAHGQDLGTLGSCLRRFTTMPFLICSPGQNCLYAAHNDLSYWLSTDKLVAEGLPFVTNESLSNYISRCSVCEARASTVIAVHSQTSMIPTCPTNWVSLWTGYSFVMETGAGAEGSGQPLASPGSCLEHFRKLPFIECHERGTCNFYTNSYSYWLAALNPSNMFSRPQLWRDSGPLPGNRISRCRVCMNQI</sequence>
<keyword evidence="6" id="KW-0176">Collagen</keyword>
<keyword evidence="5" id="KW-0084">Basement membrane</keyword>
<evidence type="ECO:0000256" key="5">
    <source>
        <dbReference type="ARBA" id="ARBA00022869"/>
    </source>
</evidence>
<evidence type="ECO:0000256" key="2">
    <source>
        <dbReference type="ARBA" id="ARBA00022525"/>
    </source>
</evidence>
<name>A0A3B4FSF8_9CICH</name>
<keyword evidence="4" id="KW-0677">Repeat</keyword>
<proteinExistence type="predicted"/>
<organism evidence="10">
    <name type="scientific">Pundamilia nyererei</name>
    <dbReference type="NCBI Taxonomy" id="303518"/>
    <lineage>
        <taxon>Eukaryota</taxon>
        <taxon>Metazoa</taxon>
        <taxon>Chordata</taxon>
        <taxon>Craniata</taxon>
        <taxon>Vertebrata</taxon>
        <taxon>Euteleostomi</taxon>
        <taxon>Actinopterygii</taxon>
        <taxon>Neopterygii</taxon>
        <taxon>Teleostei</taxon>
        <taxon>Neoteleostei</taxon>
        <taxon>Acanthomorphata</taxon>
        <taxon>Ovalentaria</taxon>
        <taxon>Cichlomorphae</taxon>
        <taxon>Cichliformes</taxon>
        <taxon>Cichlidae</taxon>
        <taxon>African cichlids</taxon>
        <taxon>Pseudocrenilabrinae</taxon>
        <taxon>Haplochromini</taxon>
        <taxon>Pundamilia</taxon>
    </lineage>
</organism>
<keyword evidence="3" id="KW-0272">Extracellular matrix</keyword>
<evidence type="ECO:0000256" key="7">
    <source>
        <dbReference type="ARBA" id="ARBA00023157"/>
    </source>
</evidence>
<feature type="domain" description="Collagen IV NC1" evidence="9">
    <location>
        <begin position="222"/>
        <end position="447"/>
    </location>
</feature>
<dbReference type="InterPro" id="IPR050149">
    <property type="entry name" value="Collagen_superfamily"/>
</dbReference>
<keyword evidence="7" id="KW-1015">Disulfide bond</keyword>
<dbReference type="GO" id="GO:0005615">
    <property type="term" value="C:extracellular space"/>
    <property type="evidence" value="ECO:0007669"/>
    <property type="project" value="TreeGrafter"/>
</dbReference>
<reference evidence="10" key="1">
    <citation type="submission" date="2023-09" db="UniProtKB">
        <authorList>
            <consortium name="Ensembl"/>
        </authorList>
    </citation>
    <scope>IDENTIFICATION</scope>
</reference>
<dbReference type="GO" id="GO:0030020">
    <property type="term" value="F:extracellular matrix structural constituent conferring tensile strength"/>
    <property type="evidence" value="ECO:0007669"/>
    <property type="project" value="TreeGrafter"/>
</dbReference>
<evidence type="ECO:0000256" key="6">
    <source>
        <dbReference type="ARBA" id="ARBA00023119"/>
    </source>
</evidence>
<keyword evidence="2" id="KW-0964">Secreted</keyword>
<dbReference type="GO" id="GO:0030198">
    <property type="term" value="P:extracellular matrix organization"/>
    <property type="evidence" value="ECO:0007669"/>
    <property type="project" value="TreeGrafter"/>
</dbReference>
<dbReference type="FunFam" id="2.170.240.10:FF:000001">
    <property type="entry name" value="Collagen IV alpha 1 chain"/>
    <property type="match status" value="1"/>
</dbReference>
<dbReference type="GO" id="GO:0005604">
    <property type="term" value="C:basement membrane"/>
    <property type="evidence" value="ECO:0007669"/>
    <property type="project" value="UniProtKB-SubCell"/>
</dbReference>